<organism evidence="1 2">
    <name type="scientific">Taxus chinensis</name>
    <name type="common">Chinese yew</name>
    <name type="synonym">Taxus wallichiana var. chinensis</name>
    <dbReference type="NCBI Taxonomy" id="29808"/>
    <lineage>
        <taxon>Eukaryota</taxon>
        <taxon>Viridiplantae</taxon>
        <taxon>Streptophyta</taxon>
        <taxon>Embryophyta</taxon>
        <taxon>Tracheophyta</taxon>
        <taxon>Spermatophyta</taxon>
        <taxon>Pinopsida</taxon>
        <taxon>Pinidae</taxon>
        <taxon>Conifers II</taxon>
        <taxon>Cupressales</taxon>
        <taxon>Taxaceae</taxon>
        <taxon>Taxus</taxon>
    </lineage>
</organism>
<accession>A0AA38FQ85</accession>
<feature type="non-terminal residue" evidence="1">
    <location>
        <position position="1"/>
    </location>
</feature>
<dbReference type="EMBL" id="JAHRHJ020000007">
    <property type="protein sequence ID" value="KAH9307493.1"/>
    <property type="molecule type" value="Genomic_DNA"/>
</dbReference>
<dbReference type="AlphaFoldDB" id="A0AA38FQ85"/>
<sequence length="57" mass="6689">CGSWSNLKLRHQWGRSVNCIRRFLLYEDDIHILSEFGVKSFLVMEDFLNTNLGITSQ</sequence>
<protein>
    <submittedName>
        <fullName evidence="1">Uncharacterized protein</fullName>
    </submittedName>
</protein>
<gene>
    <name evidence="1" type="ORF">KI387_035404</name>
</gene>
<reference evidence="1 2" key="1">
    <citation type="journal article" date="2021" name="Nat. Plants">
        <title>The Taxus genome provides insights into paclitaxel biosynthesis.</title>
        <authorList>
            <person name="Xiong X."/>
            <person name="Gou J."/>
            <person name="Liao Q."/>
            <person name="Li Y."/>
            <person name="Zhou Q."/>
            <person name="Bi G."/>
            <person name="Li C."/>
            <person name="Du R."/>
            <person name="Wang X."/>
            <person name="Sun T."/>
            <person name="Guo L."/>
            <person name="Liang H."/>
            <person name="Lu P."/>
            <person name="Wu Y."/>
            <person name="Zhang Z."/>
            <person name="Ro D.K."/>
            <person name="Shang Y."/>
            <person name="Huang S."/>
            <person name="Yan J."/>
        </authorList>
    </citation>
    <scope>NUCLEOTIDE SEQUENCE [LARGE SCALE GENOMIC DNA]</scope>
    <source>
        <strain evidence="1">Ta-2019</strain>
    </source>
</reference>
<dbReference type="Proteomes" id="UP000824469">
    <property type="component" value="Unassembled WGS sequence"/>
</dbReference>
<keyword evidence="2" id="KW-1185">Reference proteome</keyword>
<evidence type="ECO:0000313" key="2">
    <source>
        <dbReference type="Proteomes" id="UP000824469"/>
    </source>
</evidence>
<name>A0AA38FQ85_TAXCH</name>
<feature type="non-terminal residue" evidence="1">
    <location>
        <position position="57"/>
    </location>
</feature>
<comment type="caution">
    <text evidence="1">The sequence shown here is derived from an EMBL/GenBank/DDBJ whole genome shotgun (WGS) entry which is preliminary data.</text>
</comment>
<evidence type="ECO:0000313" key="1">
    <source>
        <dbReference type="EMBL" id="KAH9307493.1"/>
    </source>
</evidence>
<proteinExistence type="predicted"/>